<evidence type="ECO:0000256" key="3">
    <source>
        <dbReference type="ARBA" id="ARBA00022741"/>
    </source>
</evidence>
<evidence type="ECO:0000259" key="7">
    <source>
        <dbReference type="Pfam" id="PF13476"/>
    </source>
</evidence>
<protein>
    <recommendedName>
        <fullName evidence="6">DNA replication and repair protein RecF</fullName>
    </recommendedName>
</protein>
<dbReference type="GO" id="GO:0005524">
    <property type="term" value="F:ATP binding"/>
    <property type="evidence" value="ECO:0007669"/>
    <property type="project" value="UniProtKB-UniRule"/>
</dbReference>
<dbReference type="RefSeq" id="WP_034441194.1">
    <property type="nucleotide sequence ID" value="NZ_CABKQM010000001.1"/>
</dbReference>
<evidence type="ECO:0000313" key="8">
    <source>
        <dbReference type="EMBL" id="MCQ4813660.1"/>
    </source>
</evidence>
<keyword evidence="2 6" id="KW-0235">DNA replication</keyword>
<keyword evidence="1 6" id="KW-0963">Cytoplasm</keyword>
<dbReference type="GO" id="GO:0000731">
    <property type="term" value="P:DNA synthesis involved in DNA repair"/>
    <property type="evidence" value="ECO:0007669"/>
    <property type="project" value="TreeGrafter"/>
</dbReference>
<keyword evidence="3 6" id="KW-0547">Nucleotide-binding</keyword>
<keyword evidence="6" id="KW-0234">DNA repair</keyword>
<dbReference type="InterPro" id="IPR027417">
    <property type="entry name" value="P-loop_NTPase"/>
</dbReference>
<keyword evidence="9" id="KW-1185">Reference proteome</keyword>
<dbReference type="Gene3D" id="1.20.1050.90">
    <property type="entry name" value="RecF/RecN/SMC, N-terminal domain"/>
    <property type="match status" value="1"/>
</dbReference>
<dbReference type="GO" id="GO:0003697">
    <property type="term" value="F:single-stranded DNA binding"/>
    <property type="evidence" value="ECO:0007669"/>
    <property type="project" value="UniProtKB-UniRule"/>
</dbReference>
<keyword evidence="5 6" id="KW-0238">DNA-binding</keyword>
<dbReference type="GO" id="GO:0016887">
    <property type="term" value="F:ATP hydrolysis activity"/>
    <property type="evidence" value="ECO:0007669"/>
    <property type="project" value="InterPro"/>
</dbReference>
<feature type="binding site" evidence="6">
    <location>
        <begin position="30"/>
        <end position="37"/>
    </location>
    <ligand>
        <name>ATP</name>
        <dbReference type="ChEBI" id="CHEBI:30616"/>
    </ligand>
</feature>
<keyword evidence="6" id="KW-0227">DNA damage</keyword>
<accession>A0AAW5JYN5</accession>
<dbReference type="PANTHER" id="PTHR32182">
    <property type="entry name" value="DNA REPLICATION AND REPAIR PROTEIN RECF"/>
    <property type="match status" value="1"/>
</dbReference>
<comment type="subcellular location">
    <subcellularLocation>
        <location evidence="6">Cytoplasm</location>
    </subcellularLocation>
</comment>
<dbReference type="GO" id="GO:0009432">
    <property type="term" value="P:SOS response"/>
    <property type="evidence" value="ECO:0007669"/>
    <property type="project" value="UniProtKB-UniRule"/>
</dbReference>
<dbReference type="SUPFAM" id="SSF52540">
    <property type="entry name" value="P-loop containing nucleoside triphosphate hydrolases"/>
    <property type="match status" value="1"/>
</dbReference>
<evidence type="ECO:0000256" key="1">
    <source>
        <dbReference type="ARBA" id="ARBA00022490"/>
    </source>
</evidence>
<keyword evidence="4 6" id="KW-0067">ATP-binding</keyword>
<comment type="similarity">
    <text evidence="6">Belongs to the RecF family.</text>
</comment>
<comment type="caution">
    <text evidence="8">The sequence shown here is derived from an EMBL/GenBank/DDBJ whole genome shotgun (WGS) entry which is preliminary data.</text>
</comment>
<dbReference type="Pfam" id="PF13476">
    <property type="entry name" value="AAA_23"/>
    <property type="match status" value="1"/>
</dbReference>
<dbReference type="NCBIfam" id="TIGR00611">
    <property type="entry name" value="recf"/>
    <property type="match status" value="1"/>
</dbReference>
<reference evidence="8 9" key="1">
    <citation type="submission" date="2022-06" db="EMBL/GenBank/DDBJ databases">
        <title>Isolation of gut microbiota from human fecal samples.</title>
        <authorList>
            <person name="Pamer E.G."/>
            <person name="Barat B."/>
            <person name="Waligurski E."/>
            <person name="Medina S."/>
            <person name="Paddock L."/>
            <person name="Mostad J."/>
        </authorList>
    </citation>
    <scope>NUCLEOTIDE SEQUENCE [LARGE SCALE GENOMIC DNA]</scope>
    <source>
        <strain evidence="8 9">DFI.9.90</strain>
    </source>
</reference>
<dbReference type="InterPro" id="IPR001238">
    <property type="entry name" value="DNA-binding_RecF"/>
</dbReference>
<dbReference type="InterPro" id="IPR042174">
    <property type="entry name" value="RecF_2"/>
</dbReference>
<dbReference type="GeneID" id="95754888"/>
<dbReference type="GO" id="GO:0006260">
    <property type="term" value="P:DNA replication"/>
    <property type="evidence" value="ECO:0007669"/>
    <property type="project" value="UniProtKB-UniRule"/>
</dbReference>
<name>A0AAW5JYN5_9BACT</name>
<evidence type="ECO:0000256" key="5">
    <source>
        <dbReference type="ARBA" id="ARBA00023125"/>
    </source>
</evidence>
<dbReference type="EMBL" id="JANFYT010000007">
    <property type="protein sequence ID" value="MCQ4813660.1"/>
    <property type="molecule type" value="Genomic_DNA"/>
</dbReference>
<evidence type="ECO:0000256" key="4">
    <source>
        <dbReference type="ARBA" id="ARBA00022840"/>
    </source>
</evidence>
<organism evidence="8 9">
    <name type="scientific">Cloacibacillus evryensis</name>
    <dbReference type="NCBI Taxonomy" id="508460"/>
    <lineage>
        <taxon>Bacteria</taxon>
        <taxon>Thermotogati</taxon>
        <taxon>Synergistota</taxon>
        <taxon>Synergistia</taxon>
        <taxon>Synergistales</taxon>
        <taxon>Synergistaceae</taxon>
        <taxon>Cloacibacillus</taxon>
    </lineage>
</organism>
<dbReference type="PANTHER" id="PTHR32182:SF0">
    <property type="entry name" value="DNA REPLICATION AND REPAIR PROTEIN RECF"/>
    <property type="match status" value="1"/>
</dbReference>
<dbReference type="HAMAP" id="MF_00365">
    <property type="entry name" value="RecF"/>
    <property type="match status" value="1"/>
</dbReference>
<comment type="function">
    <text evidence="6">The RecF protein is involved in DNA metabolism; it is required for DNA replication and normal SOS inducibility. RecF binds preferentially to single-stranded, linear DNA. It also seems to bind ATP.</text>
</comment>
<sequence>MGFSRVRFNNFKNLEPREMRWSPGLNLLTGENGAGKTNILEGINIISGWGPLERGTKALSMPTWGSGSSDVQLTGELESGGIIRVKISRRYMLRLDDKAVTAADLRWNIPVLTFLPDDMSIVEGSSVFRRRLLDMLLALILPSYAMRLAEYRRGVRQKAFFLKRGMPAMIADRALLPLASWIWRMREEGVKLLSSCLEGMSELTPARITLSLKRGGAGFDDDCEDDYTKAVIANRGREAAVRFPVVGPHRDDIMITAGDRPASEALSRGLRRRTAIALMLAAADGVKRKIGRDPVLLLDEVTAELDSSGRSLLFEALLSRGTQVFAATAEPFCENFPGLIHKVSGGRITESRENR</sequence>
<evidence type="ECO:0000256" key="2">
    <source>
        <dbReference type="ARBA" id="ARBA00022705"/>
    </source>
</evidence>
<dbReference type="InterPro" id="IPR038729">
    <property type="entry name" value="Rad50/SbcC_AAA"/>
</dbReference>
<evidence type="ECO:0000313" key="9">
    <source>
        <dbReference type="Proteomes" id="UP001205919"/>
    </source>
</evidence>
<dbReference type="AlphaFoldDB" id="A0AAW5JYN5"/>
<dbReference type="Gene3D" id="3.40.50.300">
    <property type="entry name" value="P-loop containing nucleotide triphosphate hydrolases"/>
    <property type="match status" value="1"/>
</dbReference>
<proteinExistence type="inferred from homology"/>
<dbReference type="GO" id="GO:0006302">
    <property type="term" value="P:double-strand break repair"/>
    <property type="evidence" value="ECO:0007669"/>
    <property type="project" value="InterPro"/>
</dbReference>
<feature type="domain" description="Rad50/SbcC-type AAA" evidence="7">
    <location>
        <begin position="5"/>
        <end position="86"/>
    </location>
</feature>
<dbReference type="GO" id="GO:0005737">
    <property type="term" value="C:cytoplasm"/>
    <property type="evidence" value="ECO:0007669"/>
    <property type="project" value="UniProtKB-SubCell"/>
</dbReference>
<keyword evidence="6" id="KW-0742">SOS response</keyword>
<dbReference type="Proteomes" id="UP001205919">
    <property type="component" value="Unassembled WGS sequence"/>
</dbReference>
<evidence type="ECO:0000256" key="6">
    <source>
        <dbReference type="HAMAP-Rule" id="MF_00365"/>
    </source>
</evidence>
<gene>
    <name evidence="6 8" type="primary">recF</name>
    <name evidence="8" type="ORF">NE630_04370</name>
</gene>